<evidence type="ECO:0000313" key="2">
    <source>
        <dbReference type="EMBL" id="CAF1934691.1"/>
    </source>
</evidence>
<dbReference type="AlphaFoldDB" id="A0A816LGM7"/>
<dbReference type="Proteomes" id="UP001295469">
    <property type="component" value="Chromosome C05"/>
</dbReference>
<accession>A0A816LGM7</accession>
<protein>
    <submittedName>
        <fullName evidence="2">(rape) hypothetical protein</fullName>
    </submittedName>
</protein>
<reference evidence="2" key="1">
    <citation type="submission" date="2021-01" db="EMBL/GenBank/DDBJ databases">
        <authorList>
            <consortium name="Genoscope - CEA"/>
            <person name="William W."/>
        </authorList>
    </citation>
    <scope>NUCLEOTIDE SEQUENCE</scope>
</reference>
<evidence type="ECO:0000256" key="1">
    <source>
        <dbReference type="SAM" id="MobiDB-lite"/>
    </source>
</evidence>
<organism evidence="2">
    <name type="scientific">Brassica napus</name>
    <name type="common">Rape</name>
    <dbReference type="NCBI Taxonomy" id="3708"/>
    <lineage>
        <taxon>Eukaryota</taxon>
        <taxon>Viridiplantae</taxon>
        <taxon>Streptophyta</taxon>
        <taxon>Embryophyta</taxon>
        <taxon>Tracheophyta</taxon>
        <taxon>Spermatophyta</taxon>
        <taxon>Magnoliopsida</taxon>
        <taxon>eudicotyledons</taxon>
        <taxon>Gunneridae</taxon>
        <taxon>Pentapetalae</taxon>
        <taxon>rosids</taxon>
        <taxon>malvids</taxon>
        <taxon>Brassicales</taxon>
        <taxon>Brassicaceae</taxon>
        <taxon>Brassiceae</taxon>
        <taxon>Brassica</taxon>
    </lineage>
</organism>
<sequence>ERSCPSSFLHPKPSGPCLLRSSPRPQTLASEEDPTPNLRAITAQDTAVSKFEPPRTTPHSCMREPPSLLTHRPTSRSTFIGDKPLLL</sequence>
<dbReference type="EMBL" id="HG994369">
    <property type="protein sequence ID" value="CAF1934691.1"/>
    <property type="molecule type" value="Genomic_DNA"/>
</dbReference>
<feature type="region of interest" description="Disordered" evidence="1">
    <location>
        <begin position="1"/>
        <end position="87"/>
    </location>
</feature>
<feature type="non-terminal residue" evidence="2">
    <location>
        <position position="1"/>
    </location>
</feature>
<name>A0A816LGM7_BRANA</name>
<gene>
    <name evidence="2" type="ORF">DARMORV10_C05P52860.1</name>
</gene>
<proteinExistence type="predicted"/>